<evidence type="ECO:0000256" key="9">
    <source>
        <dbReference type="ARBA" id="ARBA00023136"/>
    </source>
</evidence>
<evidence type="ECO:0000313" key="12">
    <source>
        <dbReference type="EMBL" id="SUZ71864.1"/>
    </source>
</evidence>
<proteinExistence type="inferred from homology"/>
<keyword evidence="8" id="KW-0560">Oxidoreductase</keyword>
<dbReference type="Gene3D" id="3.20.20.70">
    <property type="entry name" value="Aldolase class I"/>
    <property type="match status" value="1"/>
</dbReference>
<evidence type="ECO:0000256" key="1">
    <source>
        <dbReference type="ARBA" id="ARBA00001917"/>
    </source>
</evidence>
<dbReference type="EC" id="1.3.5.2" evidence="5"/>
<dbReference type="GO" id="GO:0005886">
    <property type="term" value="C:plasma membrane"/>
    <property type="evidence" value="ECO:0007669"/>
    <property type="project" value="TreeGrafter"/>
</dbReference>
<dbReference type="GO" id="GO:0005737">
    <property type="term" value="C:cytoplasm"/>
    <property type="evidence" value="ECO:0007669"/>
    <property type="project" value="InterPro"/>
</dbReference>
<dbReference type="EMBL" id="UINC01001136">
    <property type="protein sequence ID" value="SUZ71864.1"/>
    <property type="molecule type" value="Genomic_DNA"/>
</dbReference>
<protein>
    <recommendedName>
        <fullName evidence="5">dihydroorotate dehydrogenase (quinone)</fullName>
        <ecNumber evidence="5">1.3.5.2</ecNumber>
    </recommendedName>
</protein>
<dbReference type="GO" id="GO:0106430">
    <property type="term" value="F:dihydroorotate dehydrogenase (quinone) activity"/>
    <property type="evidence" value="ECO:0007669"/>
    <property type="project" value="UniProtKB-EC"/>
</dbReference>
<feature type="domain" description="Dihydroorotate dehydrogenase catalytic" evidence="11">
    <location>
        <begin position="63"/>
        <end position="358"/>
    </location>
</feature>
<dbReference type="AlphaFoldDB" id="A0A381PYX7"/>
<evidence type="ECO:0000256" key="3">
    <source>
        <dbReference type="ARBA" id="ARBA00005161"/>
    </source>
</evidence>
<dbReference type="InterPro" id="IPR001295">
    <property type="entry name" value="Dihydroorotate_DH_CS"/>
</dbReference>
<evidence type="ECO:0000256" key="4">
    <source>
        <dbReference type="ARBA" id="ARBA00005359"/>
    </source>
</evidence>
<name>A0A381PYX7_9ZZZZ</name>
<evidence type="ECO:0000256" key="6">
    <source>
        <dbReference type="ARBA" id="ARBA00022630"/>
    </source>
</evidence>
<dbReference type="PANTHER" id="PTHR48109">
    <property type="entry name" value="DIHYDROOROTATE DEHYDROGENASE (QUINONE), MITOCHONDRIAL-RELATED"/>
    <property type="match status" value="1"/>
</dbReference>
<evidence type="ECO:0000256" key="8">
    <source>
        <dbReference type="ARBA" id="ARBA00023002"/>
    </source>
</evidence>
<sequence length="377" mass="40764">MKDAVLRVLPMGLPYSLFARPLLRFTDSERAHSLAMRSLASFGQSRVGQRALSAIYHAPELPIHVFGRLFHHPLGLAAGFDKGAEALSAWPALGFSWIEYGGITRFPQEGNPKPRMFRAHSERALVNRMGFNNPGAVAVRDRLIDRRASGMWPKVPVAANIGRSRKTPNESAPSDYSSTLEMLWNQADMFVLNVSSPNTPGLRELQEVDHLSSILAECKMMSERKGGGKPLLLKLSPDNSDDEIIASAQMAMRMDIDGFVATNTTLHRPVPKNATSRSVFAESGGLSGRPLQARSNEVIRLLYEEAGSAVPIVGVGGIDSVDTAWQAVASGASLLQLYSALVFNGPSVVSGIVKGLGRKVKENGFLGIEEAVGFDIT</sequence>
<dbReference type="SUPFAM" id="SSF51395">
    <property type="entry name" value="FMN-linked oxidoreductases"/>
    <property type="match status" value="1"/>
</dbReference>
<comment type="catalytic activity">
    <reaction evidence="10">
        <text>(S)-dihydroorotate + a quinone = orotate + a quinol</text>
        <dbReference type="Rhea" id="RHEA:30187"/>
        <dbReference type="ChEBI" id="CHEBI:24646"/>
        <dbReference type="ChEBI" id="CHEBI:30839"/>
        <dbReference type="ChEBI" id="CHEBI:30864"/>
        <dbReference type="ChEBI" id="CHEBI:132124"/>
        <dbReference type="EC" id="1.3.5.2"/>
    </reaction>
</comment>
<reference evidence="12" key="1">
    <citation type="submission" date="2018-05" db="EMBL/GenBank/DDBJ databases">
        <authorList>
            <person name="Lanie J.A."/>
            <person name="Ng W.-L."/>
            <person name="Kazmierczak K.M."/>
            <person name="Andrzejewski T.M."/>
            <person name="Davidsen T.M."/>
            <person name="Wayne K.J."/>
            <person name="Tettelin H."/>
            <person name="Glass J.I."/>
            <person name="Rusch D."/>
            <person name="Podicherti R."/>
            <person name="Tsui H.-C.T."/>
            <person name="Winkler M.E."/>
        </authorList>
    </citation>
    <scope>NUCLEOTIDE SEQUENCE</scope>
</reference>
<dbReference type="CDD" id="cd04738">
    <property type="entry name" value="DHOD_2_like"/>
    <property type="match status" value="1"/>
</dbReference>
<evidence type="ECO:0000256" key="5">
    <source>
        <dbReference type="ARBA" id="ARBA00012791"/>
    </source>
</evidence>
<dbReference type="NCBIfam" id="TIGR01036">
    <property type="entry name" value="pyrD_sub2"/>
    <property type="match status" value="1"/>
</dbReference>
<dbReference type="PANTHER" id="PTHR48109:SF4">
    <property type="entry name" value="DIHYDROOROTATE DEHYDROGENASE (QUINONE), MITOCHONDRIAL"/>
    <property type="match status" value="1"/>
</dbReference>
<gene>
    <name evidence="12" type="ORF">METZ01_LOCUS24718</name>
</gene>
<keyword evidence="9" id="KW-0472">Membrane</keyword>
<organism evidence="12">
    <name type="scientific">marine metagenome</name>
    <dbReference type="NCBI Taxonomy" id="408172"/>
    <lineage>
        <taxon>unclassified sequences</taxon>
        <taxon>metagenomes</taxon>
        <taxon>ecological metagenomes</taxon>
    </lineage>
</organism>
<dbReference type="PROSITE" id="PS00911">
    <property type="entry name" value="DHODEHASE_1"/>
    <property type="match status" value="1"/>
</dbReference>
<dbReference type="InterPro" id="IPR005720">
    <property type="entry name" value="Dihydroorotate_DH_cat"/>
</dbReference>
<keyword evidence="7" id="KW-0288">FMN</keyword>
<dbReference type="GO" id="GO:0006207">
    <property type="term" value="P:'de novo' pyrimidine nucleobase biosynthetic process"/>
    <property type="evidence" value="ECO:0007669"/>
    <property type="project" value="InterPro"/>
</dbReference>
<dbReference type="GO" id="GO:0044205">
    <property type="term" value="P:'de novo' UMP biosynthetic process"/>
    <property type="evidence" value="ECO:0007669"/>
    <property type="project" value="UniProtKB-UniPathway"/>
</dbReference>
<dbReference type="UniPathway" id="UPA00070">
    <property type="reaction ID" value="UER00946"/>
</dbReference>
<dbReference type="InterPro" id="IPR013785">
    <property type="entry name" value="Aldolase_TIM"/>
</dbReference>
<dbReference type="Pfam" id="PF01180">
    <property type="entry name" value="DHO_dh"/>
    <property type="match status" value="1"/>
</dbReference>
<evidence type="ECO:0000256" key="10">
    <source>
        <dbReference type="ARBA" id="ARBA00048639"/>
    </source>
</evidence>
<evidence type="ECO:0000259" key="11">
    <source>
        <dbReference type="Pfam" id="PF01180"/>
    </source>
</evidence>
<accession>A0A381PYX7</accession>
<comment type="similarity">
    <text evidence="4">Belongs to the dihydroorotate dehydrogenase family. Type 2 subfamily.</text>
</comment>
<evidence type="ECO:0000256" key="7">
    <source>
        <dbReference type="ARBA" id="ARBA00022643"/>
    </source>
</evidence>
<keyword evidence="6" id="KW-0285">Flavoprotein</keyword>
<dbReference type="InterPro" id="IPR005719">
    <property type="entry name" value="Dihydroorotate_DH_2"/>
</dbReference>
<comment type="subcellular location">
    <subcellularLocation>
        <location evidence="2">Membrane</location>
    </subcellularLocation>
</comment>
<dbReference type="NCBIfam" id="NF003652">
    <property type="entry name" value="PRK05286.2-5"/>
    <property type="match status" value="1"/>
</dbReference>
<dbReference type="InterPro" id="IPR050074">
    <property type="entry name" value="DHO_dehydrogenase"/>
</dbReference>
<comment type="pathway">
    <text evidence="3">Pyrimidine metabolism; UMP biosynthesis via de novo pathway; orotate from (S)-dihydroorotate (quinone route): step 1/1.</text>
</comment>
<evidence type="ECO:0000256" key="2">
    <source>
        <dbReference type="ARBA" id="ARBA00004370"/>
    </source>
</evidence>
<comment type="cofactor">
    <cofactor evidence="1">
        <name>FMN</name>
        <dbReference type="ChEBI" id="CHEBI:58210"/>
    </cofactor>
</comment>
<dbReference type="HAMAP" id="MF_00225">
    <property type="entry name" value="DHO_dh_type2"/>
    <property type="match status" value="1"/>
</dbReference>